<dbReference type="GeneID" id="19897593"/>
<keyword evidence="3" id="KW-1185">Reference proteome</keyword>
<evidence type="ECO:0000313" key="2">
    <source>
        <dbReference type="EMBL" id="EON61071.1"/>
    </source>
</evidence>
<proteinExistence type="predicted"/>
<organism evidence="2 3">
    <name type="scientific">Coniosporium apollinis (strain CBS 100218)</name>
    <name type="common">Rock-inhabiting black yeast</name>
    <dbReference type="NCBI Taxonomy" id="1168221"/>
    <lineage>
        <taxon>Eukaryota</taxon>
        <taxon>Fungi</taxon>
        <taxon>Dikarya</taxon>
        <taxon>Ascomycota</taxon>
        <taxon>Pezizomycotina</taxon>
        <taxon>Dothideomycetes</taxon>
        <taxon>Dothideomycetes incertae sedis</taxon>
        <taxon>Coniosporium</taxon>
    </lineage>
</organism>
<feature type="region of interest" description="Disordered" evidence="1">
    <location>
        <begin position="1"/>
        <end position="51"/>
    </location>
</feature>
<dbReference type="AlphaFoldDB" id="R7YHG5"/>
<feature type="region of interest" description="Disordered" evidence="1">
    <location>
        <begin position="702"/>
        <end position="746"/>
    </location>
</feature>
<reference evidence="3" key="1">
    <citation type="submission" date="2012-06" db="EMBL/GenBank/DDBJ databases">
        <title>The genome sequence of Coniosporium apollinis CBS 100218.</title>
        <authorList>
            <consortium name="The Broad Institute Genome Sequencing Platform"/>
            <person name="Cuomo C."/>
            <person name="Gorbushina A."/>
            <person name="Noack S."/>
            <person name="Walker B."/>
            <person name="Young S.K."/>
            <person name="Zeng Q."/>
            <person name="Gargeya S."/>
            <person name="Fitzgerald M."/>
            <person name="Haas B."/>
            <person name="Abouelleil A."/>
            <person name="Alvarado L."/>
            <person name="Arachchi H.M."/>
            <person name="Berlin A.M."/>
            <person name="Chapman S.B."/>
            <person name="Goldberg J."/>
            <person name="Griggs A."/>
            <person name="Gujja S."/>
            <person name="Hansen M."/>
            <person name="Howarth C."/>
            <person name="Imamovic A."/>
            <person name="Larimer J."/>
            <person name="McCowan C."/>
            <person name="Montmayeur A."/>
            <person name="Murphy C."/>
            <person name="Neiman D."/>
            <person name="Pearson M."/>
            <person name="Priest M."/>
            <person name="Roberts A."/>
            <person name="Saif S."/>
            <person name="Shea T."/>
            <person name="Sisk P."/>
            <person name="Sykes S."/>
            <person name="Wortman J."/>
            <person name="Nusbaum C."/>
            <person name="Birren B."/>
        </authorList>
    </citation>
    <scope>NUCLEOTIDE SEQUENCE [LARGE SCALE GENOMIC DNA]</scope>
    <source>
        <strain evidence="3">CBS 100218</strain>
    </source>
</reference>
<protein>
    <submittedName>
        <fullName evidence="2">Uncharacterized protein</fullName>
    </submittedName>
</protein>
<dbReference type="EMBL" id="JH767554">
    <property type="protein sequence ID" value="EON61071.1"/>
    <property type="molecule type" value="Genomic_DNA"/>
</dbReference>
<feature type="compositionally biased region" description="Basic and acidic residues" evidence="1">
    <location>
        <begin position="666"/>
        <end position="676"/>
    </location>
</feature>
<evidence type="ECO:0000256" key="1">
    <source>
        <dbReference type="SAM" id="MobiDB-lite"/>
    </source>
</evidence>
<sequence>MAKKKKAQQSEETGGTNGTLPPPTQIPASPSIASSAASKTSASKTEAPEPPISSLVICRNKHWRYISSFHGPWLQLPPEVLESLAHSNYMSPRPHPIDPAVFYDLVKIRKAVDEATNLAVRATSGLTSAALSNSLNAGNGMMGGAAALGLGYGGGGGNMKLSKERKYRMRELATTKLSHAYHLDEIAASVATMQSASTLEDVAHLVLQRNPNDPEAKYVHFFHEKIPSRMMAQYTPLDPLNEIIAERSNDGSPYRTRALARIFKDDYLGAARDLTEGLAVARMLMAQHRAGRDQLVLASKAREEAERRYGHGNWKDEIKIPEEDQPSSLETQLLFHRAGIYFAIACQHVNEALDGLKEAEEAKRQANGASNGENGEPHEPPPLSAADREAHRKRLEARKTVKTMARRALRDYMAFLAHFDYTPGLPSQLAEEFIRRVADVATGPAASKAPHTRRMLESMNLTNDINDTNGVNGTNANGHASDALVRYSNPKSTEQTSNTWPKFPPPEIYKVSDLFQPNPLPFLPPYPPPLTSLQQNGHAPPPQSAIASALADSHEAITYHPLLTDALHSLLLCHSLLQTPPKELLRHAHNAARLARVCDGYPIFLAARSPARADWIEVLRRAGNWIGVLQSWEVLCRPAPLPGHGAQPGEAVVKNGKAAAPTGPKPETEAQKRERQKHEAILEALADERVVDEESFQRAVRARERRNREDEELDARMASQNTTKKGENGEALPPQPKRWAQEDGKEYPITTERAEAIARWVREAPLSVEGAKKGGRKKGRAVGAGRKGRESLGVDSPLAGSVGELSQLSLEDVGDGRLEEEVDE</sequence>
<gene>
    <name evidence="2" type="ORF">W97_00282</name>
</gene>
<feature type="region of interest" description="Disordered" evidence="1">
    <location>
        <begin position="655"/>
        <end position="676"/>
    </location>
</feature>
<feature type="region of interest" description="Disordered" evidence="1">
    <location>
        <begin position="360"/>
        <end position="391"/>
    </location>
</feature>
<dbReference type="RefSeq" id="XP_007776388.1">
    <property type="nucleotide sequence ID" value="XM_007778198.1"/>
</dbReference>
<dbReference type="Proteomes" id="UP000016924">
    <property type="component" value="Unassembled WGS sequence"/>
</dbReference>
<dbReference type="OMA" id="WLQMPIE"/>
<dbReference type="OrthoDB" id="420046at2759"/>
<feature type="region of interest" description="Disordered" evidence="1">
    <location>
        <begin position="768"/>
        <end position="824"/>
    </location>
</feature>
<dbReference type="eggNOG" id="ENOG502QUMF">
    <property type="taxonomic scope" value="Eukaryota"/>
</dbReference>
<evidence type="ECO:0000313" key="3">
    <source>
        <dbReference type="Proteomes" id="UP000016924"/>
    </source>
</evidence>
<accession>R7YHG5</accession>
<dbReference type="HOGENOM" id="CLU_012587_0_0_1"/>
<feature type="compositionally biased region" description="Low complexity" evidence="1">
    <location>
        <begin position="26"/>
        <end position="45"/>
    </location>
</feature>
<name>R7YHG5_CONA1</name>
<feature type="compositionally biased region" description="Basic and acidic residues" evidence="1">
    <location>
        <begin position="814"/>
        <end position="824"/>
    </location>
</feature>
<dbReference type="STRING" id="1168221.R7YHG5"/>